<dbReference type="InterPro" id="IPR015061">
    <property type="entry name" value="DUF1882"/>
</dbReference>
<dbReference type="EMBL" id="JACGBB010000012">
    <property type="protein sequence ID" value="MBZ7987648.1"/>
    <property type="molecule type" value="Genomic_DNA"/>
</dbReference>
<dbReference type="SUPFAM" id="SSF56747">
    <property type="entry name" value="Prim-pol domain"/>
    <property type="match status" value="1"/>
</dbReference>
<name>A0ABS7WSA9_9BACT</name>
<proteinExistence type="predicted"/>
<protein>
    <submittedName>
        <fullName evidence="2">DUF1882 domain-containing protein</fullName>
    </submittedName>
</protein>
<evidence type="ECO:0000313" key="2">
    <source>
        <dbReference type="EMBL" id="MBZ7987648.1"/>
    </source>
</evidence>
<dbReference type="Proteomes" id="UP000786183">
    <property type="component" value="Unassembled WGS sequence"/>
</dbReference>
<keyword evidence="3" id="KW-1185">Reference proteome</keyword>
<dbReference type="Pfam" id="PF08966">
    <property type="entry name" value="DUF1882"/>
    <property type="match status" value="1"/>
</dbReference>
<evidence type="ECO:0000313" key="3">
    <source>
        <dbReference type="Proteomes" id="UP000786183"/>
    </source>
</evidence>
<evidence type="ECO:0000259" key="1">
    <source>
        <dbReference type="Pfam" id="PF08966"/>
    </source>
</evidence>
<dbReference type="RefSeq" id="WP_172234028.1">
    <property type="nucleotide sequence ID" value="NZ_CP035946.1"/>
</dbReference>
<dbReference type="InterPro" id="IPR044919">
    <property type="entry name" value="HP0184-like_sf"/>
</dbReference>
<accession>A0ABS7WSA9</accession>
<organism evidence="2 3">
    <name type="scientific">Campylobacter canadensis</name>
    <dbReference type="NCBI Taxonomy" id="449520"/>
    <lineage>
        <taxon>Bacteria</taxon>
        <taxon>Pseudomonadati</taxon>
        <taxon>Campylobacterota</taxon>
        <taxon>Epsilonproteobacteria</taxon>
        <taxon>Campylobacterales</taxon>
        <taxon>Campylobacteraceae</taxon>
        <taxon>Campylobacter</taxon>
    </lineage>
</organism>
<comment type="caution">
    <text evidence="2">The sequence shown here is derived from an EMBL/GenBank/DDBJ whole genome shotgun (WGS) entry which is preliminary data.</text>
</comment>
<gene>
    <name evidence="2" type="ORF">AVCANL283_05985</name>
</gene>
<reference evidence="2 3" key="1">
    <citation type="submission" date="2020-07" db="EMBL/GenBank/DDBJ databases">
        <title>Transfer of Campylobacter canadensis to the novel genus Avispirillum gen. nov., that also includes two novel species recovered from migratory waterfowl: Avispirillum anseris sp. nov. and Avispirillum brantae sp. nov.</title>
        <authorList>
            <person name="Miller W.G."/>
            <person name="Chapman M.H."/>
            <person name="Yee E."/>
            <person name="Inglis G.D."/>
        </authorList>
    </citation>
    <scope>NUCLEOTIDE SEQUENCE [LARGE SCALE GENOMIC DNA]</scope>
    <source>
        <strain evidence="2 3">L283</strain>
    </source>
</reference>
<feature type="domain" description="DUF1882" evidence="1">
    <location>
        <begin position="3"/>
        <end position="74"/>
    </location>
</feature>
<dbReference type="Gene3D" id="3.90.920.20">
    <property type="entry name" value="HP0184-like"/>
    <property type="match status" value="1"/>
</dbReference>
<sequence length="181" mass="21111">MLSSNDLALIKIINSHYFIKRDNIVSKIEHKGRILYNKFERINEYLSPQIMKEHAEGKIVVAHNLINAADKVENIVFDYNGINAERFYHRAQLMLREEGFINFTAYTSKTRGHLHLYIHKGHTAFSEGCALASKLSAMMAQRMPVEWRVFPTLDLPREYNILALPYEVYQKERGAAWSKHM</sequence>